<evidence type="ECO:0000256" key="2">
    <source>
        <dbReference type="ARBA" id="ARBA00023125"/>
    </source>
</evidence>
<dbReference type="InterPro" id="IPR000551">
    <property type="entry name" value="MerR-type_HTH_dom"/>
</dbReference>
<reference evidence="6" key="1">
    <citation type="journal article" date="2019" name="Int. J. Syst. Evol. Microbiol.">
        <title>The Global Catalogue of Microorganisms (GCM) 10K type strain sequencing project: providing services to taxonomists for standard genome sequencing and annotation.</title>
        <authorList>
            <consortium name="The Broad Institute Genomics Platform"/>
            <consortium name="The Broad Institute Genome Sequencing Center for Infectious Disease"/>
            <person name="Wu L."/>
            <person name="Ma J."/>
        </authorList>
    </citation>
    <scope>NUCLEOTIDE SEQUENCE [LARGE SCALE GENOMIC DNA]</scope>
    <source>
        <strain evidence="6">CCM 8896</strain>
    </source>
</reference>
<dbReference type="InterPro" id="IPR047057">
    <property type="entry name" value="MerR_fam"/>
</dbReference>
<evidence type="ECO:0000313" key="6">
    <source>
        <dbReference type="Proteomes" id="UP001597267"/>
    </source>
</evidence>
<dbReference type="SUPFAM" id="SSF46955">
    <property type="entry name" value="Putative DNA-binding domain"/>
    <property type="match status" value="1"/>
</dbReference>
<dbReference type="SMART" id="SM00422">
    <property type="entry name" value="HTH_MERR"/>
    <property type="match status" value="1"/>
</dbReference>
<proteinExistence type="predicted"/>
<dbReference type="RefSeq" id="WP_125715757.1">
    <property type="nucleotide sequence ID" value="NZ_JBHTOP010000011.1"/>
</dbReference>
<protein>
    <submittedName>
        <fullName evidence="5">MerR family transcriptional regulator</fullName>
    </submittedName>
</protein>
<keyword evidence="1" id="KW-0805">Transcription regulation</keyword>
<name>A0ABW4J5K5_9LACO</name>
<dbReference type="Gene3D" id="1.10.1660.10">
    <property type="match status" value="1"/>
</dbReference>
<organism evidence="5 6">
    <name type="scientific">Agrilactobacillus yilanensis</name>
    <dbReference type="NCBI Taxonomy" id="2485997"/>
    <lineage>
        <taxon>Bacteria</taxon>
        <taxon>Bacillati</taxon>
        <taxon>Bacillota</taxon>
        <taxon>Bacilli</taxon>
        <taxon>Lactobacillales</taxon>
        <taxon>Lactobacillaceae</taxon>
        <taxon>Agrilactobacillus</taxon>
    </lineage>
</organism>
<accession>A0ABW4J5K5</accession>
<dbReference type="Pfam" id="PF13411">
    <property type="entry name" value="MerR_1"/>
    <property type="match status" value="1"/>
</dbReference>
<dbReference type="Proteomes" id="UP001597267">
    <property type="component" value="Unassembled WGS sequence"/>
</dbReference>
<keyword evidence="3" id="KW-0804">Transcription</keyword>
<evidence type="ECO:0000259" key="4">
    <source>
        <dbReference type="PROSITE" id="PS50937"/>
    </source>
</evidence>
<dbReference type="InterPro" id="IPR009061">
    <property type="entry name" value="DNA-bd_dom_put_sf"/>
</dbReference>
<dbReference type="PROSITE" id="PS50937">
    <property type="entry name" value="HTH_MERR_2"/>
    <property type="match status" value="1"/>
</dbReference>
<dbReference type="EMBL" id="JBHTOP010000011">
    <property type="protein sequence ID" value="MFD1671531.1"/>
    <property type="molecule type" value="Genomic_DNA"/>
</dbReference>
<evidence type="ECO:0000256" key="1">
    <source>
        <dbReference type="ARBA" id="ARBA00023015"/>
    </source>
</evidence>
<evidence type="ECO:0000313" key="5">
    <source>
        <dbReference type="EMBL" id="MFD1671531.1"/>
    </source>
</evidence>
<sequence length="245" mass="27862">MKYITSGMLAYLVGVPKTTVRHYINLDLLTPAKIDDNGYQLFDEMQVYRLYYIRFLRGIGYSLTEIATLLTQDDLHQALQTANQQLTEKISALQKTQQTITAILTAQAQQPLNITQSIKQPRRYFEILNEDIAQSLELKMAQQMAQADLNLHQLKPITYLKRPTDTTPLFVQITSTPETAITVPAGTYLTVHLPVINEHQIDEALDKLLADNDFKTAPTILIYENIPLSLVYGQTIIYTLEVHKP</sequence>
<feature type="domain" description="HTH merR-type" evidence="4">
    <location>
        <begin position="3"/>
        <end position="72"/>
    </location>
</feature>
<gene>
    <name evidence="5" type="ORF">ACFQ5M_05440</name>
</gene>
<dbReference type="PANTHER" id="PTHR30204:SF94">
    <property type="entry name" value="HEAVY METAL-DEPENDENT TRANSCRIPTIONAL REGULATOR HI_0293-RELATED"/>
    <property type="match status" value="1"/>
</dbReference>
<evidence type="ECO:0000256" key="3">
    <source>
        <dbReference type="ARBA" id="ARBA00023163"/>
    </source>
</evidence>
<keyword evidence="2" id="KW-0238">DNA-binding</keyword>
<keyword evidence="6" id="KW-1185">Reference proteome</keyword>
<comment type="caution">
    <text evidence="5">The sequence shown here is derived from an EMBL/GenBank/DDBJ whole genome shotgun (WGS) entry which is preliminary data.</text>
</comment>
<dbReference type="PANTHER" id="PTHR30204">
    <property type="entry name" value="REDOX-CYCLING DRUG-SENSING TRANSCRIPTIONAL ACTIVATOR SOXR"/>
    <property type="match status" value="1"/>
</dbReference>